<gene>
    <name evidence="5" type="primary">LOC123396348</name>
</gene>
<dbReference type="InterPro" id="IPR044759">
    <property type="entry name" value="bZIP_RF2"/>
</dbReference>
<evidence type="ECO:0000256" key="3">
    <source>
        <dbReference type="SAM" id="Coils"/>
    </source>
</evidence>
<dbReference type="RefSeq" id="XP_044947236.1">
    <property type="nucleotide sequence ID" value="XM_045091301.1"/>
</dbReference>
<evidence type="ECO:0000313" key="6">
    <source>
        <dbReference type="Proteomes" id="UP000011116"/>
    </source>
</evidence>
<keyword evidence="3" id="KW-0175">Coiled coil</keyword>
<evidence type="ECO:0000256" key="4">
    <source>
        <dbReference type="SAM" id="MobiDB-lite"/>
    </source>
</evidence>
<keyword evidence="2" id="KW-0804">Transcription</keyword>
<feature type="coiled-coil region" evidence="3">
    <location>
        <begin position="238"/>
        <end position="286"/>
    </location>
</feature>
<dbReference type="eggNOG" id="ENOG502QRDJ">
    <property type="taxonomic scope" value="Eukaryota"/>
</dbReference>
<dbReference type="AlphaFoldDB" id="A0A287QSQ6"/>
<reference evidence="5" key="2">
    <citation type="submission" date="2020-10" db="EMBL/GenBank/DDBJ databases">
        <authorList>
            <person name="Scholz U."/>
            <person name="Mascher M."/>
            <person name="Fiebig A."/>
        </authorList>
    </citation>
    <scope>NUCLEOTIDE SEQUENCE [LARGE SCALE GENOMIC DNA]</scope>
    <source>
        <strain evidence="5">cv. Morex</strain>
    </source>
</reference>
<dbReference type="InterPro" id="IPR044797">
    <property type="entry name" value="At4g06598-like"/>
</dbReference>
<dbReference type="ExpressionAtlas" id="A0A287QSQ6">
    <property type="expression patterns" value="baseline and differential"/>
</dbReference>
<dbReference type="SMR" id="A0A287QSQ6"/>
<dbReference type="PaxDb" id="4513-MLOC_73428.1"/>
<dbReference type="SUPFAM" id="SSF57959">
    <property type="entry name" value="Leucine zipper domain"/>
    <property type="match status" value="1"/>
</dbReference>
<dbReference type="InParanoid" id="A0A287QSQ6"/>
<dbReference type="Gene3D" id="1.20.5.170">
    <property type="match status" value="1"/>
</dbReference>
<proteinExistence type="predicted"/>
<dbReference type="EnsemblPlants" id="HORVU.MOREX.r3.5HG0450470.1">
    <property type="protein sequence ID" value="HORVU.MOREX.r3.5HG0450470.1"/>
    <property type="gene ID" value="HORVU.MOREX.r3.5HG0450470"/>
</dbReference>
<feature type="compositionally biased region" description="Low complexity" evidence="4">
    <location>
        <begin position="18"/>
        <end position="30"/>
    </location>
</feature>
<dbReference type="InterPro" id="IPR004827">
    <property type="entry name" value="bZIP"/>
</dbReference>
<dbReference type="OrthoDB" id="1878267at2759"/>
<sequence>MMANGRLRKQALLPPRIPFSAASPSPSPQAELGPIARPREAHHRQGHQRTSSESVLVDEQPSWLDDLLDEPDSPARPHGRPGHRRSSSDSFTMFDGTTAAASAGMCGSVFDGMRTGGQVGSWGRTPEFFQEPSSFGRPQGQGPQWDPRQMFLQDGVIPLPVRDSMPLPVREKNGGHHDAMLNGADMKGYGDASHNHIMVGATRNDSDEHLKHSQSEADTKCAKQQYAQRSRVRKLQYIAELESRVQALQTQGVEVSAEMDFLGQQNIMLDLENKSLKQRLESLSQEHVIKRVQQEMFEREIVRLRLLFQQQQQQQQHILQQQTPAHSRSNSRDLDSQFASMSLKHNDSNSGPDAVPDLHI</sequence>
<feature type="region of interest" description="Disordered" evidence="4">
    <location>
        <begin position="1"/>
        <end position="92"/>
    </location>
</feature>
<dbReference type="Gramene" id="HORVU.MOREX.r2.5HG0373090.1">
    <property type="protein sequence ID" value="HORVU.MOREX.r2.5HG0373090.1"/>
    <property type="gene ID" value="HORVU.MOREX.r2.5HG0373090"/>
</dbReference>
<dbReference type="GeneID" id="123396348"/>
<dbReference type="InterPro" id="IPR046347">
    <property type="entry name" value="bZIP_sf"/>
</dbReference>
<reference evidence="6" key="1">
    <citation type="journal article" date="2012" name="Nature">
        <title>A physical, genetic and functional sequence assembly of the barley genome.</title>
        <authorList>
            <consortium name="The International Barley Genome Sequencing Consortium"/>
            <person name="Mayer K.F."/>
            <person name="Waugh R."/>
            <person name="Brown J.W."/>
            <person name="Schulman A."/>
            <person name="Langridge P."/>
            <person name="Platzer M."/>
            <person name="Fincher G.B."/>
            <person name="Muehlbauer G.J."/>
            <person name="Sato K."/>
            <person name="Close T.J."/>
            <person name="Wise R.P."/>
            <person name="Stein N."/>
        </authorList>
    </citation>
    <scope>NUCLEOTIDE SEQUENCE [LARGE SCALE GENOMIC DNA]</scope>
    <source>
        <strain evidence="6">cv. Morex</strain>
    </source>
</reference>
<dbReference type="SMART" id="SM00338">
    <property type="entry name" value="BRLZ"/>
    <property type="match status" value="1"/>
</dbReference>
<dbReference type="STRING" id="112509.A0A287QSQ6"/>
<name>A0A287QSQ6_HORVV</name>
<dbReference type="OMA" id="PHRHGHQ"/>
<evidence type="ECO:0000313" key="5">
    <source>
        <dbReference type="EnsemblPlants" id="HORVU.MOREX.r3.5HG0450470.1"/>
    </source>
</evidence>
<evidence type="ECO:0000256" key="1">
    <source>
        <dbReference type="ARBA" id="ARBA00023015"/>
    </source>
</evidence>
<dbReference type="FunCoup" id="A0A287QSQ6">
    <property type="interactions" value="1981"/>
</dbReference>
<dbReference type="GO" id="GO:0003700">
    <property type="term" value="F:DNA-binding transcription factor activity"/>
    <property type="evidence" value="ECO:0007669"/>
    <property type="project" value="InterPro"/>
</dbReference>
<dbReference type="Proteomes" id="UP000011116">
    <property type="component" value="Chromosome 5H"/>
</dbReference>
<dbReference type="PANTHER" id="PTHR46835:SF3">
    <property type="entry name" value="BASIC-LEUCINE ZIPPER (BZIP) TRANSCRIPTION FACTOR FAMILY PROTEIN"/>
    <property type="match status" value="1"/>
</dbReference>
<organism evidence="5 6">
    <name type="scientific">Hordeum vulgare subsp. vulgare</name>
    <name type="common">Domesticated barley</name>
    <dbReference type="NCBI Taxonomy" id="112509"/>
    <lineage>
        <taxon>Eukaryota</taxon>
        <taxon>Viridiplantae</taxon>
        <taxon>Streptophyta</taxon>
        <taxon>Embryophyta</taxon>
        <taxon>Tracheophyta</taxon>
        <taxon>Spermatophyta</taxon>
        <taxon>Magnoliopsida</taxon>
        <taxon>Liliopsida</taxon>
        <taxon>Poales</taxon>
        <taxon>Poaceae</taxon>
        <taxon>BOP clade</taxon>
        <taxon>Pooideae</taxon>
        <taxon>Triticodae</taxon>
        <taxon>Triticeae</taxon>
        <taxon>Hordeinae</taxon>
        <taxon>Hordeum</taxon>
    </lineage>
</organism>
<dbReference type="GO" id="GO:0005634">
    <property type="term" value="C:nucleus"/>
    <property type="evidence" value="ECO:0007669"/>
    <property type="project" value="UniProtKB-ARBA"/>
</dbReference>
<protein>
    <submittedName>
        <fullName evidence="5">Uncharacterized protein</fullName>
    </submittedName>
</protein>
<dbReference type="PANTHER" id="PTHR46835">
    <property type="entry name" value="BASIC-LEUCINE ZIPPER (BZIP) TRANSCRIPTION FACTOR FAMILY PROTEIN-RELATED"/>
    <property type="match status" value="1"/>
</dbReference>
<keyword evidence="6" id="KW-1185">Reference proteome</keyword>
<reference evidence="5" key="3">
    <citation type="submission" date="2022-01" db="UniProtKB">
        <authorList>
            <consortium name="EnsemblPlants"/>
        </authorList>
    </citation>
    <scope>IDENTIFICATION</scope>
    <source>
        <strain evidence="5">subsp. vulgare</strain>
    </source>
</reference>
<dbReference type="KEGG" id="hvg:123396348"/>
<keyword evidence="1" id="KW-0805">Transcription regulation</keyword>
<dbReference type="CDD" id="cd14703">
    <property type="entry name" value="bZIP_plant_RF2"/>
    <property type="match status" value="1"/>
</dbReference>
<evidence type="ECO:0000256" key="2">
    <source>
        <dbReference type="ARBA" id="ARBA00023163"/>
    </source>
</evidence>
<dbReference type="Gramene" id="HORVU.MOREX.r3.5HG0450470.1">
    <property type="protein sequence ID" value="HORVU.MOREX.r3.5HG0450470.1"/>
    <property type="gene ID" value="HORVU.MOREX.r3.5HG0450470"/>
</dbReference>
<accession>A0A287QSQ6</accession>